<feature type="region of interest" description="Disordered" evidence="8">
    <location>
        <begin position="906"/>
        <end position="926"/>
    </location>
</feature>
<dbReference type="Pfam" id="PF04082">
    <property type="entry name" value="Fungal_trans"/>
    <property type="match status" value="1"/>
</dbReference>
<evidence type="ECO:0000256" key="2">
    <source>
        <dbReference type="ARBA" id="ARBA00022723"/>
    </source>
</evidence>
<dbReference type="GO" id="GO:0005634">
    <property type="term" value="C:nucleus"/>
    <property type="evidence" value="ECO:0007669"/>
    <property type="project" value="UniProtKB-SubCell"/>
</dbReference>
<feature type="region of interest" description="Disordered" evidence="8">
    <location>
        <begin position="660"/>
        <end position="753"/>
    </location>
</feature>
<dbReference type="InterPro" id="IPR036864">
    <property type="entry name" value="Zn2-C6_fun-type_DNA-bd_sf"/>
</dbReference>
<dbReference type="GO" id="GO:0003677">
    <property type="term" value="F:DNA binding"/>
    <property type="evidence" value="ECO:0007669"/>
    <property type="project" value="UniProtKB-KW"/>
</dbReference>
<evidence type="ECO:0000313" key="11">
    <source>
        <dbReference type="Proteomes" id="UP000242814"/>
    </source>
</evidence>
<dbReference type="SMART" id="SM00066">
    <property type="entry name" value="GAL4"/>
    <property type="match status" value="1"/>
</dbReference>
<accession>A0A1D2JPA9</accession>
<comment type="subcellular location">
    <subcellularLocation>
        <location evidence="1">Nucleus</location>
    </subcellularLocation>
</comment>
<feature type="domain" description="Zn(2)-C6 fungal-type" evidence="9">
    <location>
        <begin position="48"/>
        <end position="79"/>
    </location>
</feature>
<evidence type="ECO:0000256" key="3">
    <source>
        <dbReference type="ARBA" id="ARBA00022833"/>
    </source>
</evidence>
<dbReference type="PANTHER" id="PTHR31313:SF81">
    <property type="entry name" value="TY1 ENHANCER ACTIVATOR"/>
    <property type="match status" value="1"/>
</dbReference>
<evidence type="ECO:0000256" key="8">
    <source>
        <dbReference type="SAM" id="MobiDB-lite"/>
    </source>
</evidence>
<dbReference type="InterPro" id="IPR001138">
    <property type="entry name" value="Zn2Cys6_DnaBD"/>
</dbReference>
<feature type="region of interest" description="Disordered" evidence="8">
    <location>
        <begin position="775"/>
        <end position="805"/>
    </location>
</feature>
<feature type="compositionally biased region" description="Pro residues" evidence="8">
    <location>
        <begin position="727"/>
        <end position="736"/>
    </location>
</feature>
<dbReference type="PANTHER" id="PTHR31313">
    <property type="entry name" value="TY1 ENHANCER ACTIVATOR"/>
    <property type="match status" value="1"/>
</dbReference>
<feature type="compositionally biased region" description="Polar residues" evidence="8">
    <location>
        <begin position="775"/>
        <end position="801"/>
    </location>
</feature>
<dbReference type="VEuPathDB" id="FungiDB:PABG_04941"/>
<keyword evidence="4" id="KW-0805">Transcription regulation</keyword>
<dbReference type="GO" id="GO:0000981">
    <property type="term" value="F:DNA-binding transcription factor activity, RNA polymerase II-specific"/>
    <property type="evidence" value="ECO:0007669"/>
    <property type="project" value="InterPro"/>
</dbReference>
<proteinExistence type="predicted"/>
<keyword evidence="3" id="KW-0862">Zinc</keyword>
<dbReference type="CDD" id="cd00067">
    <property type="entry name" value="GAL4"/>
    <property type="match status" value="1"/>
</dbReference>
<evidence type="ECO:0000256" key="6">
    <source>
        <dbReference type="ARBA" id="ARBA00023163"/>
    </source>
</evidence>
<keyword evidence="6" id="KW-0804">Transcription</keyword>
<gene>
    <name evidence="10" type="ORF">ACO22_00501</name>
</gene>
<sequence length="938" mass="104212">MAGGSGAESREVEQAIQSVPNAQAGKPRSRLKSQDSATAVKRRCVSSACIACRKRKSKCDGNTPTCAACASVYHTPCIYDPNSDHRRKGVYKQDIDNLKNRNSTLQTLVQAILSYDEADVPDLIRQIRSSENLEEVAETILEREKKARRTAVPEVFTDEDVGEASDVPKFESELAGKMSKLVLDGSVRFVGGTSNLIFLPAELSLEEPDTSFGLLEPVKDADEFITGWTEVTKSKELICHLLTMYFTWHYAYFTTLSKKLFYRDFVKGRSSQHCSPLLVNAMLALGCHFSSWPAARRNPEDSATAGDHFFKEAKRLLSENDEHEKAKLCTVQALALMSVREAGCGREGSGWVYSGMSFRMAYDLGLNVDGTGITSYVLPDEDIDARRITFWGCFLFDKCWSNYLGRQPQLVTTGISVPKFDVFPDEDFEMWSPYTDSGVTHEHAQPSRTRAVALRILRLCEISSDLLASFYHPTALEGQIGKQEELKRLSQLHTRLEAWRKVLPKEMEPKEGQLPQVLLMHMFFQLLFIHLYRPFLKYTKSTSPLPSHVSPRKLCSQAASMISKLLRFYKRTYGLRQICNIAVYIGHSACTIHLLNLPDKTAKRDLIHGLKNLEEIAESWLCARRTLRILEISAQKWHVDLPNEAVVILERSHTRFGPWGSCDQAHSPSNSDTSHKDALHPENPQTFGTPEPISVPPEPAITVPVTTVPPPIPNPSFSQCQRFSPMPSKPSQPPQPQTAHPTHFPSATVPDHTFSVPALQSPYRANLNVAQNHDTWTSTRQSPVGASTGSNTPSVMNTPQPSALGGMENLIEASQDWWLKDQNALALGLDNWGDGWDSAARPVGSSLDFEPSIPAVALGDTEQMIGGSNYNFASGQLPSVNTGMDITNMPLTLPGYDAELTEESQLSQTRAGDNQEINPAQQLSTTMAGFESHSQLYY</sequence>
<comment type="caution">
    <text evidence="10">The sequence shown here is derived from an EMBL/GenBank/DDBJ whole genome shotgun (WGS) entry which is preliminary data.</text>
</comment>
<dbReference type="InterPro" id="IPR007219">
    <property type="entry name" value="XnlR_reg_dom"/>
</dbReference>
<dbReference type="SMART" id="SM00906">
    <property type="entry name" value="Fungal_trans"/>
    <property type="match status" value="1"/>
</dbReference>
<dbReference type="InterPro" id="IPR051615">
    <property type="entry name" value="Transcr_Regulatory_Elem"/>
</dbReference>
<feature type="region of interest" description="Disordered" evidence="8">
    <location>
        <begin position="1"/>
        <end position="37"/>
    </location>
</feature>
<dbReference type="EMBL" id="LZYO01000009">
    <property type="protein sequence ID" value="ODH45022.1"/>
    <property type="molecule type" value="Genomic_DNA"/>
</dbReference>
<dbReference type="Gene3D" id="4.10.240.10">
    <property type="entry name" value="Zn(2)-C6 fungal-type DNA-binding domain"/>
    <property type="match status" value="1"/>
</dbReference>
<dbReference type="AlphaFoldDB" id="A0A1D2JPA9"/>
<reference evidence="10 11" key="1">
    <citation type="submission" date="2016-06" db="EMBL/GenBank/DDBJ databases">
        <authorList>
            <person name="Kjaerup R.B."/>
            <person name="Dalgaard T.S."/>
            <person name="Juul-Madsen H.R."/>
        </authorList>
    </citation>
    <scope>NUCLEOTIDE SEQUENCE [LARGE SCALE GENOMIC DNA]</scope>
    <source>
        <strain evidence="10 11">Pb300</strain>
    </source>
</reference>
<evidence type="ECO:0000256" key="1">
    <source>
        <dbReference type="ARBA" id="ARBA00004123"/>
    </source>
</evidence>
<dbReference type="VEuPathDB" id="FungiDB:PADG_05597"/>
<dbReference type="GO" id="GO:0008270">
    <property type="term" value="F:zinc ion binding"/>
    <property type="evidence" value="ECO:0007669"/>
    <property type="project" value="InterPro"/>
</dbReference>
<dbReference type="GO" id="GO:0006351">
    <property type="term" value="P:DNA-templated transcription"/>
    <property type="evidence" value="ECO:0007669"/>
    <property type="project" value="InterPro"/>
</dbReference>
<dbReference type="PROSITE" id="PS50048">
    <property type="entry name" value="ZN2_CY6_FUNGAL_2"/>
    <property type="match status" value="1"/>
</dbReference>
<evidence type="ECO:0000256" key="5">
    <source>
        <dbReference type="ARBA" id="ARBA00023125"/>
    </source>
</evidence>
<organism evidence="10 11">
    <name type="scientific">Paracoccidioides brasiliensis</name>
    <dbReference type="NCBI Taxonomy" id="121759"/>
    <lineage>
        <taxon>Eukaryota</taxon>
        <taxon>Fungi</taxon>
        <taxon>Dikarya</taxon>
        <taxon>Ascomycota</taxon>
        <taxon>Pezizomycotina</taxon>
        <taxon>Eurotiomycetes</taxon>
        <taxon>Eurotiomycetidae</taxon>
        <taxon>Onygenales</taxon>
        <taxon>Ajellomycetaceae</taxon>
        <taxon>Paracoccidioides</taxon>
    </lineage>
</organism>
<evidence type="ECO:0000259" key="9">
    <source>
        <dbReference type="PROSITE" id="PS50048"/>
    </source>
</evidence>
<keyword evidence="2" id="KW-0479">Metal-binding</keyword>
<dbReference type="Proteomes" id="UP000242814">
    <property type="component" value="Unassembled WGS sequence"/>
</dbReference>
<keyword evidence="5" id="KW-0238">DNA-binding</keyword>
<evidence type="ECO:0000313" key="10">
    <source>
        <dbReference type="EMBL" id="ODH45022.1"/>
    </source>
</evidence>
<dbReference type="CDD" id="cd12148">
    <property type="entry name" value="fungal_TF_MHR"/>
    <property type="match status" value="1"/>
</dbReference>
<evidence type="ECO:0000256" key="4">
    <source>
        <dbReference type="ARBA" id="ARBA00023015"/>
    </source>
</evidence>
<protein>
    <recommendedName>
        <fullName evidence="9">Zn(2)-C6 fungal-type domain-containing protein</fullName>
    </recommendedName>
</protein>
<dbReference type="Pfam" id="PF00172">
    <property type="entry name" value="Zn_clus"/>
    <property type="match status" value="1"/>
</dbReference>
<keyword evidence="7" id="KW-0539">Nucleus</keyword>
<evidence type="ECO:0000256" key="7">
    <source>
        <dbReference type="ARBA" id="ARBA00023242"/>
    </source>
</evidence>
<dbReference type="PROSITE" id="PS00463">
    <property type="entry name" value="ZN2_CY6_FUNGAL_1"/>
    <property type="match status" value="1"/>
</dbReference>
<dbReference type="SUPFAM" id="SSF57701">
    <property type="entry name" value="Zn2/Cys6 DNA-binding domain"/>
    <property type="match status" value="1"/>
</dbReference>
<name>A0A1D2JPA9_PARBR</name>